<reference evidence="1" key="1">
    <citation type="journal article" date="2020" name="Stud. Mycol.">
        <title>101 Dothideomycetes genomes: a test case for predicting lifestyles and emergence of pathogens.</title>
        <authorList>
            <person name="Haridas S."/>
            <person name="Albert R."/>
            <person name="Binder M."/>
            <person name="Bloem J."/>
            <person name="Labutti K."/>
            <person name="Salamov A."/>
            <person name="Andreopoulos B."/>
            <person name="Baker S."/>
            <person name="Barry K."/>
            <person name="Bills G."/>
            <person name="Bluhm B."/>
            <person name="Cannon C."/>
            <person name="Castanera R."/>
            <person name="Culley D."/>
            <person name="Daum C."/>
            <person name="Ezra D."/>
            <person name="Gonzalez J."/>
            <person name="Henrissat B."/>
            <person name="Kuo A."/>
            <person name="Liang C."/>
            <person name="Lipzen A."/>
            <person name="Lutzoni F."/>
            <person name="Magnuson J."/>
            <person name="Mondo S."/>
            <person name="Nolan M."/>
            <person name="Ohm R."/>
            <person name="Pangilinan J."/>
            <person name="Park H.-J."/>
            <person name="Ramirez L."/>
            <person name="Alfaro M."/>
            <person name="Sun H."/>
            <person name="Tritt A."/>
            <person name="Yoshinaga Y."/>
            <person name="Zwiers L.-H."/>
            <person name="Turgeon B."/>
            <person name="Goodwin S."/>
            <person name="Spatafora J."/>
            <person name="Crous P."/>
            <person name="Grigoriev I."/>
        </authorList>
    </citation>
    <scope>NUCLEOTIDE SEQUENCE</scope>
    <source>
        <strain evidence="1">SCOH1-5</strain>
    </source>
</reference>
<gene>
    <name evidence="1" type="ORF">CERZMDRAFT_93199</name>
</gene>
<dbReference type="Proteomes" id="UP000799539">
    <property type="component" value="Unassembled WGS sequence"/>
</dbReference>
<sequence>MSQNFFQPTPATGVSEHFQPTTVYFRDEAYASPPPPPPEHKRNALMAKLPKLCRDSKIAVKWHFRRLIPGKFSSLVRALRPQTQVRDVTYWAEVTVFTDRLQERNAGCGNTTLRRTRRCRQIRPGSERHIVQLIQAEEWLEEQKERYQDVETRMVIGWNVTSRVVAREESRAKWAGEWWEA</sequence>
<keyword evidence="2" id="KW-1185">Reference proteome</keyword>
<organism evidence="1 2">
    <name type="scientific">Cercospora zeae-maydis SCOH1-5</name>
    <dbReference type="NCBI Taxonomy" id="717836"/>
    <lineage>
        <taxon>Eukaryota</taxon>
        <taxon>Fungi</taxon>
        <taxon>Dikarya</taxon>
        <taxon>Ascomycota</taxon>
        <taxon>Pezizomycotina</taxon>
        <taxon>Dothideomycetes</taxon>
        <taxon>Dothideomycetidae</taxon>
        <taxon>Mycosphaerellales</taxon>
        <taxon>Mycosphaerellaceae</taxon>
        <taxon>Cercospora</taxon>
    </lineage>
</organism>
<dbReference type="EMBL" id="ML992663">
    <property type="protein sequence ID" value="KAF2217142.1"/>
    <property type="molecule type" value="Genomic_DNA"/>
</dbReference>
<name>A0A6A6FUH0_9PEZI</name>
<proteinExistence type="predicted"/>
<accession>A0A6A6FUH0</accession>
<protein>
    <submittedName>
        <fullName evidence="1">Uncharacterized protein</fullName>
    </submittedName>
</protein>
<dbReference type="AlphaFoldDB" id="A0A6A6FUH0"/>
<evidence type="ECO:0000313" key="2">
    <source>
        <dbReference type="Proteomes" id="UP000799539"/>
    </source>
</evidence>
<dbReference type="OrthoDB" id="3623202at2759"/>
<evidence type="ECO:0000313" key="1">
    <source>
        <dbReference type="EMBL" id="KAF2217142.1"/>
    </source>
</evidence>